<keyword evidence="9" id="KW-0418">Kinase</keyword>
<dbReference type="Gene3D" id="1.10.510.10">
    <property type="entry name" value="Transferase(Phosphotransferase) domain 1"/>
    <property type="match status" value="1"/>
</dbReference>
<evidence type="ECO:0000256" key="3">
    <source>
        <dbReference type="ARBA" id="ARBA00022553"/>
    </source>
</evidence>
<keyword evidence="8 21" id="KW-0547">Nucleotide-binding</keyword>
<evidence type="ECO:0000256" key="21">
    <source>
        <dbReference type="PIRSR" id="PIRSR000615-2"/>
    </source>
</evidence>
<evidence type="ECO:0000256" key="5">
    <source>
        <dbReference type="ARBA" id="ARBA00022692"/>
    </source>
</evidence>
<feature type="binding site" evidence="21">
    <location>
        <position position="167"/>
    </location>
    <ligand>
        <name>ATP</name>
        <dbReference type="ChEBI" id="CHEBI:30616"/>
    </ligand>
</feature>
<keyword evidence="10 21" id="KW-0067">ATP-binding</keyword>
<dbReference type="HOGENOM" id="CLU_000288_7_40_1"/>
<dbReference type="InterPro" id="IPR020635">
    <property type="entry name" value="Tyr_kinase_cat_dom"/>
</dbReference>
<dbReference type="PIRSF" id="PIRSF000615">
    <property type="entry name" value="TyrPK_CSF1-R"/>
    <property type="match status" value="1"/>
</dbReference>
<dbReference type="InterPro" id="IPR050122">
    <property type="entry name" value="RTK"/>
</dbReference>
<keyword evidence="4" id="KW-0808">Transferase</keyword>
<feature type="binding site" evidence="22">
    <location>
        <position position="168"/>
    </location>
    <ligand>
        <name>Mg(2+)</name>
        <dbReference type="ChEBI" id="CHEBI:18420"/>
    </ligand>
</feature>
<dbReference type="SMART" id="SM00219">
    <property type="entry name" value="TyrKc"/>
    <property type="match status" value="1"/>
</dbReference>
<evidence type="ECO:0000256" key="20">
    <source>
        <dbReference type="PIRSR" id="PIRSR000615-1"/>
    </source>
</evidence>
<dbReference type="InterPro" id="IPR017441">
    <property type="entry name" value="Protein_kinase_ATP_BS"/>
</dbReference>
<keyword evidence="6" id="KW-0732">Signal</keyword>
<evidence type="ECO:0000256" key="14">
    <source>
        <dbReference type="ARBA" id="ARBA00023157"/>
    </source>
</evidence>
<evidence type="ECO:0000256" key="10">
    <source>
        <dbReference type="ARBA" id="ARBA00022840"/>
    </source>
</evidence>
<keyword evidence="11" id="KW-1133">Transmembrane helix</keyword>
<name>A7S934_NEMVE</name>
<keyword evidence="13" id="KW-0829">Tyrosine-protein kinase</keyword>
<evidence type="ECO:0000256" key="15">
    <source>
        <dbReference type="ARBA" id="ARBA00023170"/>
    </source>
</evidence>
<dbReference type="Pfam" id="PF07714">
    <property type="entry name" value="PK_Tyr_Ser-Thr"/>
    <property type="match status" value="1"/>
</dbReference>
<proteinExistence type="predicted"/>
<dbReference type="AlphaFoldDB" id="A7S934"/>
<keyword evidence="16" id="KW-0325">Glycoprotein</keyword>
<dbReference type="InParanoid" id="A7S934"/>
<keyword evidence="12" id="KW-0472">Membrane</keyword>
<protein>
    <recommendedName>
        <fullName evidence="2">receptor protein-tyrosine kinase</fullName>
        <ecNumber evidence="2">2.7.10.1</ecNumber>
    </recommendedName>
</protein>
<evidence type="ECO:0000256" key="9">
    <source>
        <dbReference type="ARBA" id="ARBA00022777"/>
    </source>
</evidence>
<dbReference type="PhylomeDB" id="A7S934"/>
<dbReference type="GO" id="GO:0005524">
    <property type="term" value="F:ATP binding"/>
    <property type="evidence" value="ECO:0007669"/>
    <property type="project" value="UniProtKB-UniRule"/>
</dbReference>
<dbReference type="SUPFAM" id="SSF56112">
    <property type="entry name" value="Protein kinase-like (PK-like)"/>
    <property type="match status" value="1"/>
</dbReference>
<feature type="active site" description="Proton acceptor" evidence="20">
    <location>
        <position position="163"/>
    </location>
</feature>
<comment type="catalytic activity">
    <reaction evidence="18">
        <text>L-tyrosyl-[protein] + ATP = O-phospho-L-tyrosyl-[protein] + ADP + H(+)</text>
        <dbReference type="Rhea" id="RHEA:10596"/>
        <dbReference type="Rhea" id="RHEA-COMP:10136"/>
        <dbReference type="Rhea" id="RHEA-COMP:20101"/>
        <dbReference type="ChEBI" id="CHEBI:15378"/>
        <dbReference type="ChEBI" id="CHEBI:30616"/>
        <dbReference type="ChEBI" id="CHEBI:46858"/>
        <dbReference type="ChEBI" id="CHEBI:61978"/>
        <dbReference type="ChEBI" id="CHEBI:456216"/>
        <dbReference type="EC" id="2.7.10.1"/>
    </reaction>
</comment>
<dbReference type="GO" id="GO:0046872">
    <property type="term" value="F:metal ion binding"/>
    <property type="evidence" value="ECO:0007669"/>
    <property type="project" value="UniProtKB-KW"/>
</dbReference>
<dbReference type="Proteomes" id="UP000001593">
    <property type="component" value="Unassembled WGS sequence"/>
</dbReference>
<evidence type="ECO:0000256" key="4">
    <source>
        <dbReference type="ARBA" id="ARBA00022679"/>
    </source>
</evidence>
<keyword evidence="7" id="KW-0677">Repeat</keyword>
<dbReference type="InterPro" id="IPR008266">
    <property type="entry name" value="Tyr_kinase_AS"/>
</dbReference>
<keyword evidence="22" id="KW-0479">Metal-binding</keyword>
<dbReference type="GO" id="GO:0005886">
    <property type="term" value="C:plasma membrane"/>
    <property type="evidence" value="ECO:0000318"/>
    <property type="project" value="GO_Central"/>
</dbReference>
<dbReference type="InterPro" id="IPR000719">
    <property type="entry name" value="Prot_kinase_dom"/>
</dbReference>
<keyword evidence="17" id="KW-0393">Immunoglobulin domain</keyword>
<dbReference type="FunFam" id="3.30.200.20:FF:000593">
    <property type="entry name" value="Predicted protein"/>
    <property type="match status" value="1"/>
</dbReference>
<evidence type="ECO:0000313" key="25">
    <source>
        <dbReference type="EMBL" id="EDO39762.1"/>
    </source>
</evidence>
<organism evidence="25 26">
    <name type="scientific">Nematostella vectensis</name>
    <name type="common">Starlet sea anemone</name>
    <dbReference type="NCBI Taxonomy" id="45351"/>
    <lineage>
        <taxon>Eukaryota</taxon>
        <taxon>Metazoa</taxon>
        <taxon>Cnidaria</taxon>
        <taxon>Anthozoa</taxon>
        <taxon>Hexacorallia</taxon>
        <taxon>Actiniaria</taxon>
        <taxon>Edwardsiidae</taxon>
        <taxon>Nematostella</taxon>
    </lineage>
</organism>
<evidence type="ECO:0000313" key="26">
    <source>
        <dbReference type="Proteomes" id="UP000001593"/>
    </source>
</evidence>
<dbReference type="eggNOG" id="KOG0200">
    <property type="taxonomic scope" value="Eukaryota"/>
</dbReference>
<keyword evidence="15" id="KW-0675">Receptor</keyword>
<feature type="binding site" evidence="21">
    <location>
        <begin position="14"/>
        <end position="21"/>
    </location>
    <ligand>
        <name>ATP</name>
        <dbReference type="ChEBI" id="CHEBI:30616"/>
    </ligand>
</feature>
<evidence type="ECO:0000256" key="2">
    <source>
        <dbReference type="ARBA" id="ARBA00011902"/>
    </source>
</evidence>
<dbReference type="OMA" id="MICRAIE"/>
<accession>A7S934</accession>
<dbReference type="InterPro" id="IPR011009">
    <property type="entry name" value="Kinase-like_dom_sf"/>
</dbReference>
<comment type="subcellular location">
    <subcellularLocation>
        <location evidence="1">Membrane</location>
        <topology evidence="1">Single-pass membrane protein</topology>
    </subcellularLocation>
</comment>
<keyword evidence="3" id="KW-0597">Phosphoprotein</keyword>
<evidence type="ECO:0000256" key="18">
    <source>
        <dbReference type="ARBA" id="ARBA00051243"/>
    </source>
</evidence>
<evidence type="ECO:0000256" key="7">
    <source>
        <dbReference type="ARBA" id="ARBA00022737"/>
    </source>
</evidence>
<evidence type="ECO:0000256" key="6">
    <source>
        <dbReference type="ARBA" id="ARBA00022729"/>
    </source>
</evidence>
<dbReference type="PANTHER" id="PTHR24416">
    <property type="entry name" value="TYROSINE-PROTEIN KINASE RECEPTOR"/>
    <property type="match status" value="1"/>
</dbReference>
<evidence type="ECO:0000259" key="24">
    <source>
        <dbReference type="PROSITE" id="PS50011"/>
    </source>
</evidence>
<evidence type="ECO:0000256" key="1">
    <source>
        <dbReference type="ARBA" id="ARBA00004167"/>
    </source>
</evidence>
<dbReference type="EC" id="2.7.10.1" evidence="2"/>
<dbReference type="PANTHER" id="PTHR24416:SF617">
    <property type="entry name" value="RET ONCOGENE, ISOFORM A"/>
    <property type="match status" value="1"/>
</dbReference>
<comment type="function">
    <text evidence="19">Receptor for basic fibroblast growth factor.</text>
</comment>
<dbReference type="GO" id="GO:0004713">
    <property type="term" value="F:protein tyrosine kinase activity"/>
    <property type="evidence" value="ECO:0000318"/>
    <property type="project" value="GO_Central"/>
</dbReference>
<evidence type="ECO:0000256" key="22">
    <source>
        <dbReference type="PIRSR" id="PIRSR000615-3"/>
    </source>
</evidence>
<dbReference type="PROSITE" id="PS00107">
    <property type="entry name" value="PROTEIN_KINASE_ATP"/>
    <property type="match status" value="1"/>
</dbReference>
<feature type="binding site" evidence="21 23">
    <location>
        <position position="45"/>
    </location>
    <ligand>
        <name>ATP</name>
        <dbReference type="ChEBI" id="CHEBI:30616"/>
    </ligand>
</feature>
<gene>
    <name evidence="25" type="ORF">NEMVEDRAFT_v1g109532</name>
</gene>
<feature type="domain" description="Protein kinase" evidence="24">
    <location>
        <begin position="7"/>
        <end position="298"/>
    </location>
</feature>
<evidence type="ECO:0000256" key="13">
    <source>
        <dbReference type="ARBA" id="ARBA00023137"/>
    </source>
</evidence>
<dbReference type="GO" id="GO:0004714">
    <property type="term" value="F:transmembrane receptor protein tyrosine kinase activity"/>
    <property type="evidence" value="ECO:0007669"/>
    <property type="project" value="UniProtKB-EC"/>
</dbReference>
<feature type="binding site" evidence="22">
    <location>
        <position position="181"/>
    </location>
    <ligand>
        <name>Mg(2+)</name>
        <dbReference type="ChEBI" id="CHEBI:18420"/>
    </ligand>
</feature>
<dbReference type="PROSITE" id="PS50011">
    <property type="entry name" value="PROTEIN_KINASE_DOM"/>
    <property type="match status" value="1"/>
</dbReference>
<evidence type="ECO:0000256" key="12">
    <source>
        <dbReference type="ARBA" id="ARBA00023136"/>
    </source>
</evidence>
<keyword evidence="5" id="KW-0812">Transmembrane</keyword>
<dbReference type="FunFam" id="1.10.510.10:FF:002431">
    <property type="match status" value="1"/>
</dbReference>
<evidence type="ECO:0000256" key="17">
    <source>
        <dbReference type="ARBA" id="ARBA00023319"/>
    </source>
</evidence>
<dbReference type="CDD" id="cd00192">
    <property type="entry name" value="PTKc"/>
    <property type="match status" value="1"/>
</dbReference>
<evidence type="ECO:0000256" key="11">
    <source>
        <dbReference type="ARBA" id="ARBA00022989"/>
    </source>
</evidence>
<dbReference type="EMBL" id="DS469601">
    <property type="protein sequence ID" value="EDO39762.1"/>
    <property type="molecule type" value="Genomic_DNA"/>
</dbReference>
<dbReference type="Gene3D" id="3.30.200.20">
    <property type="entry name" value="Phosphorylase Kinase, domain 1"/>
    <property type="match status" value="1"/>
</dbReference>
<evidence type="ECO:0000256" key="23">
    <source>
        <dbReference type="PROSITE-ProRule" id="PRU10141"/>
    </source>
</evidence>
<dbReference type="InterPro" id="IPR001245">
    <property type="entry name" value="Ser-Thr/Tyr_kinase_cat_dom"/>
</dbReference>
<keyword evidence="26" id="KW-1185">Reference proteome</keyword>
<feature type="non-terminal residue" evidence="25">
    <location>
        <position position="1"/>
    </location>
</feature>
<evidence type="ECO:0000256" key="19">
    <source>
        <dbReference type="ARBA" id="ARBA00056965"/>
    </source>
</evidence>
<dbReference type="PRINTS" id="PR00109">
    <property type="entry name" value="TYRKINASE"/>
</dbReference>
<sequence length="304" mass="34384">EIPRDDLTIERQLGSGAFGVVKKAKTEEPEEEKGKVLEIVPCAVKMLKENPTESELRDLCNEIAIMALVGDHPNIVSLLGACTVNGPLWLVVKLAENGCFLDYIKEHRSVVEYENTENKIHSYENVTEKTQGAPMTEKEKFKFAYEIAKGMRHLEKKKCVHRDLAARNILLNVDNVAMVSDFGLSRDVYESGAYDNTTGGVLPVRWMAIESLEDYTYTTKSDVWSYGVLLWEMESGGLMPYAGMSGVEILERLKQGYRLEKPSCCSQELYALMYECWNPEPKNRPAFSIIVSRLEETLRAKAVR</sequence>
<evidence type="ECO:0000256" key="8">
    <source>
        <dbReference type="ARBA" id="ARBA00022741"/>
    </source>
</evidence>
<keyword evidence="22" id="KW-0460">Magnesium</keyword>
<dbReference type="STRING" id="45351.A7S934"/>
<evidence type="ECO:0000256" key="16">
    <source>
        <dbReference type="ARBA" id="ARBA00023180"/>
    </source>
</evidence>
<dbReference type="PROSITE" id="PS00109">
    <property type="entry name" value="PROTEIN_KINASE_TYR"/>
    <property type="match status" value="1"/>
</dbReference>
<keyword evidence="14" id="KW-1015">Disulfide bond</keyword>
<reference evidence="25 26" key="1">
    <citation type="journal article" date="2007" name="Science">
        <title>Sea anemone genome reveals ancestral eumetazoan gene repertoire and genomic organization.</title>
        <authorList>
            <person name="Putnam N.H."/>
            <person name="Srivastava M."/>
            <person name="Hellsten U."/>
            <person name="Dirks B."/>
            <person name="Chapman J."/>
            <person name="Salamov A."/>
            <person name="Terry A."/>
            <person name="Shapiro H."/>
            <person name="Lindquist E."/>
            <person name="Kapitonov V.V."/>
            <person name="Jurka J."/>
            <person name="Genikhovich G."/>
            <person name="Grigoriev I.V."/>
            <person name="Lucas S.M."/>
            <person name="Steele R.E."/>
            <person name="Finnerty J.R."/>
            <person name="Technau U."/>
            <person name="Martindale M.Q."/>
            <person name="Rokhsar D.S."/>
        </authorList>
    </citation>
    <scope>NUCLEOTIDE SEQUENCE [LARGE SCALE GENOMIC DNA]</scope>
    <source>
        <strain evidence="26">CH2 X CH6</strain>
    </source>
</reference>